<keyword evidence="4" id="KW-0175">Coiled coil</keyword>
<dbReference type="InterPro" id="IPR000182">
    <property type="entry name" value="GNAT_dom"/>
</dbReference>
<sequence>MNIRKGIKSDLSQVLELIQELADYEKAAHEVEITLTQLEEDGFGENPVYEFFVAENESEIVGIALYYFRYSTWKGKAVYLEDLVVKGSERGKGYGQLLLDSIIKEAKRTNSKQVRWQVLDWNEPAIEFYKKLGADLDGEWINCTLTSQQIQSY</sequence>
<dbReference type="PANTHER" id="PTHR10545">
    <property type="entry name" value="DIAMINE N-ACETYLTRANSFERASE"/>
    <property type="match status" value="1"/>
</dbReference>
<dbReference type="STRING" id="333140.AWW68_02035"/>
<dbReference type="Proteomes" id="UP000075606">
    <property type="component" value="Unassembled WGS sequence"/>
</dbReference>
<dbReference type="OrthoDB" id="9805924at2"/>
<dbReference type="Gene3D" id="3.40.630.30">
    <property type="match status" value="1"/>
</dbReference>
<feature type="coiled-coil region" evidence="4">
    <location>
        <begin position="14"/>
        <end position="41"/>
    </location>
</feature>
<evidence type="ECO:0000256" key="4">
    <source>
        <dbReference type="SAM" id="Coils"/>
    </source>
</evidence>
<evidence type="ECO:0000256" key="3">
    <source>
        <dbReference type="ARBA" id="ARBA00023315"/>
    </source>
</evidence>
<protein>
    <submittedName>
        <fullName evidence="6">GNAT family acetyltransferase</fullName>
    </submittedName>
</protein>
<dbReference type="AlphaFoldDB" id="A0A150XFS6"/>
<dbReference type="PROSITE" id="PS51186">
    <property type="entry name" value="GNAT"/>
    <property type="match status" value="1"/>
</dbReference>
<comment type="similarity">
    <text evidence="1">Belongs to the acetyltransferase family.</text>
</comment>
<feature type="domain" description="N-acetyltransferase" evidence="5">
    <location>
        <begin position="1"/>
        <end position="153"/>
    </location>
</feature>
<dbReference type="FunFam" id="3.40.630.30:FF:000064">
    <property type="entry name" value="GNAT family acetyltransferase"/>
    <property type="match status" value="1"/>
</dbReference>
<reference evidence="6 7" key="1">
    <citation type="submission" date="2016-01" db="EMBL/GenBank/DDBJ databases">
        <title>Genome sequencing of Roseivirga spongicola UST030701-084.</title>
        <authorList>
            <person name="Selvaratnam C."/>
            <person name="Thevarajoo S."/>
            <person name="Goh K.M."/>
            <person name="Ee R."/>
            <person name="Chan K.-G."/>
            <person name="Chong C.S."/>
        </authorList>
    </citation>
    <scope>NUCLEOTIDE SEQUENCE [LARGE SCALE GENOMIC DNA]</scope>
    <source>
        <strain evidence="6 7">UST030701-084</strain>
    </source>
</reference>
<evidence type="ECO:0000313" key="7">
    <source>
        <dbReference type="Proteomes" id="UP000075606"/>
    </source>
</evidence>
<proteinExistence type="inferred from homology"/>
<keyword evidence="3" id="KW-0012">Acyltransferase</keyword>
<dbReference type="GO" id="GO:0008080">
    <property type="term" value="F:N-acetyltransferase activity"/>
    <property type="evidence" value="ECO:0007669"/>
    <property type="project" value="UniProtKB-ARBA"/>
</dbReference>
<evidence type="ECO:0000313" key="6">
    <source>
        <dbReference type="EMBL" id="KYG77575.1"/>
    </source>
</evidence>
<name>A0A150XFS6_9BACT</name>
<dbReference type="PANTHER" id="PTHR10545:SF29">
    <property type="entry name" value="GH14572P-RELATED"/>
    <property type="match status" value="1"/>
</dbReference>
<keyword evidence="7" id="KW-1185">Reference proteome</keyword>
<dbReference type="CDD" id="cd04301">
    <property type="entry name" value="NAT_SF"/>
    <property type="match status" value="1"/>
</dbReference>
<dbReference type="InterPro" id="IPR016181">
    <property type="entry name" value="Acyl_CoA_acyltransferase"/>
</dbReference>
<accession>A0A150XFS6</accession>
<dbReference type="InterPro" id="IPR051016">
    <property type="entry name" value="Diverse_Substrate_AcTransf"/>
</dbReference>
<evidence type="ECO:0000256" key="1">
    <source>
        <dbReference type="ARBA" id="ARBA00008694"/>
    </source>
</evidence>
<gene>
    <name evidence="6" type="ORF">AWW68_02035</name>
</gene>
<comment type="caution">
    <text evidence="6">The sequence shown here is derived from an EMBL/GenBank/DDBJ whole genome shotgun (WGS) entry which is preliminary data.</text>
</comment>
<dbReference type="SUPFAM" id="SSF55729">
    <property type="entry name" value="Acyl-CoA N-acyltransferases (Nat)"/>
    <property type="match status" value="1"/>
</dbReference>
<dbReference type="RefSeq" id="WP_068216063.1">
    <property type="nucleotide sequence ID" value="NZ_LRPC01000001.1"/>
</dbReference>
<dbReference type="EMBL" id="LRPC01000001">
    <property type="protein sequence ID" value="KYG77575.1"/>
    <property type="molecule type" value="Genomic_DNA"/>
</dbReference>
<dbReference type="Pfam" id="PF00583">
    <property type="entry name" value="Acetyltransf_1"/>
    <property type="match status" value="1"/>
</dbReference>
<keyword evidence="2 6" id="KW-0808">Transferase</keyword>
<evidence type="ECO:0000259" key="5">
    <source>
        <dbReference type="PROSITE" id="PS51186"/>
    </source>
</evidence>
<organism evidence="6 7">
    <name type="scientific">Roseivirga spongicola</name>
    <dbReference type="NCBI Taxonomy" id="333140"/>
    <lineage>
        <taxon>Bacteria</taxon>
        <taxon>Pseudomonadati</taxon>
        <taxon>Bacteroidota</taxon>
        <taxon>Cytophagia</taxon>
        <taxon>Cytophagales</taxon>
        <taxon>Roseivirgaceae</taxon>
        <taxon>Roseivirga</taxon>
    </lineage>
</organism>
<evidence type="ECO:0000256" key="2">
    <source>
        <dbReference type="ARBA" id="ARBA00022679"/>
    </source>
</evidence>